<evidence type="ECO:0000313" key="2">
    <source>
        <dbReference type="EMBL" id="KAF2143110.1"/>
    </source>
</evidence>
<dbReference type="InterPro" id="IPR011659">
    <property type="entry name" value="WD40"/>
</dbReference>
<evidence type="ECO:0000313" key="3">
    <source>
        <dbReference type="Proteomes" id="UP000799438"/>
    </source>
</evidence>
<evidence type="ECO:0000256" key="1">
    <source>
        <dbReference type="SAM" id="SignalP"/>
    </source>
</evidence>
<dbReference type="AlphaFoldDB" id="A0A6A6BG22"/>
<dbReference type="Gene3D" id="2.120.10.30">
    <property type="entry name" value="TolB, C-terminal domain"/>
    <property type="match status" value="1"/>
</dbReference>
<keyword evidence="1" id="KW-0732">Signal</keyword>
<feature type="signal peptide" evidence="1">
    <location>
        <begin position="1"/>
        <end position="16"/>
    </location>
</feature>
<dbReference type="OrthoDB" id="10265322at2759"/>
<protein>
    <recommendedName>
        <fullName evidence="4">Saponin hydrolase</fullName>
    </recommendedName>
</protein>
<organism evidence="2 3">
    <name type="scientific">Aplosporella prunicola CBS 121167</name>
    <dbReference type="NCBI Taxonomy" id="1176127"/>
    <lineage>
        <taxon>Eukaryota</taxon>
        <taxon>Fungi</taxon>
        <taxon>Dikarya</taxon>
        <taxon>Ascomycota</taxon>
        <taxon>Pezizomycotina</taxon>
        <taxon>Dothideomycetes</taxon>
        <taxon>Dothideomycetes incertae sedis</taxon>
        <taxon>Botryosphaeriales</taxon>
        <taxon>Aplosporellaceae</taxon>
        <taxon>Aplosporella</taxon>
    </lineage>
</organism>
<gene>
    <name evidence="2" type="ORF">K452DRAFT_326256</name>
</gene>
<dbReference type="EMBL" id="ML995483">
    <property type="protein sequence ID" value="KAF2143110.1"/>
    <property type="molecule type" value="Genomic_DNA"/>
</dbReference>
<dbReference type="InterPro" id="IPR011042">
    <property type="entry name" value="6-blade_b-propeller_TolB-like"/>
</dbReference>
<dbReference type="Pfam" id="PF07676">
    <property type="entry name" value="PD40"/>
    <property type="match status" value="1"/>
</dbReference>
<keyword evidence="3" id="KW-1185">Reference proteome</keyword>
<dbReference type="RefSeq" id="XP_033398822.1">
    <property type="nucleotide sequence ID" value="XM_033544836.1"/>
</dbReference>
<dbReference type="GeneID" id="54302332"/>
<feature type="chain" id="PRO_5025463103" description="Saponin hydrolase" evidence="1">
    <location>
        <begin position="17"/>
        <end position="630"/>
    </location>
</feature>
<name>A0A6A6BG22_9PEZI</name>
<dbReference type="SUPFAM" id="SSF82171">
    <property type="entry name" value="DPP6 N-terminal domain-like"/>
    <property type="match status" value="1"/>
</dbReference>
<accession>A0A6A6BG22</accession>
<sequence>MLFAAAVVLLGTTALAIPARHTATVPTPPDPEPIVVTELPLPPVAPNYDEGSCTAQINSRGTGCISKSLAVDSKMQSGGFLPDGKHVAAFVSFAGAPAGPDPASIYTGKQVIIVKADNTTFSNGDAWKCITCGAPEDNAVGLSETWDYPQAFTDGKRLLAGANIIDCGAELASDDCTPEKTHIYPIRWNTNPDGSGKGGSIRELRLHPDNVHIVFSSEVEENGMYSEYGYFAKLELNESPKSGIPLAPRYDLASVTVLYDPKAKQPVSVDGDQLFVNPDAVMVGELRGFTGTGNEITYVGYPAESSNIDIFAADLTTGKVRRLTSHPEYADPIDVSPVDDWMVVMDTRGSNRQMFMAGMRGIPPITDLITTSATSSTRNNGQRRFFQPYLLDRYGDRGEYFGQRINAGGDDKPGGISDREWNGMADPRWSPDGTHIVYWQALTVSPACGGDNPLPCEDSTEPGGRTARLMMAHLTSRKPQPNKTFMPISDTVPWGTPYEPGVTLPPRPSPSPGNYTLKGKSHGSAQIVLTGNSDKDTLSSVSVTYNNFSDDGINVLQGWENVTVKIPKPTLNHLDWYSDLVRTGETNSIKKTSPDGFHLDIDVLTNMFDANGTLSTTIDGHTYEQPANGA</sequence>
<proteinExistence type="predicted"/>
<evidence type="ECO:0008006" key="4">
    <source>
        <dbReference type="Google" id="ProtNLM"/>
    </source>
</evidence>
<reference evidence="2" key="1">
    <citation type="journal article" date="2020" name="Stud. Mycol.">
        <title>101 Dothideomycetes genomes: a test case for predicting lifestyles and emergence of pathogens.</title>
        <authorList>
            <person name="Haridas S."/>
            <person name="Albert R."/>
            <person name="Binder M."/>
            <person name="Bloem J."/>
            <person name="Labutti K."/>
            <person name="Salamov A."/>
            <person name="Andreopoulos B."/>
            <person name="Baker S."/>
            <person name="Barry K."/>
            <person name="Bills G."/>
            <person name="Bluhm B."/>
            <person name="Cannon C."/>
            <person name="Castanera R."/>
            <person name="Culley D."/>
            <person name="Daum C."/>
            <person name="Ezra D."/>
            <person name="Gonzalez J."/>
            <person name="Henrissat B."/>
            <person name="Kuo A."/>
            <person name="Liang C."/>
            <person name="Lipzen A."/>
            <person name="Lutzoni F."/>
            <person name="Magnuson J."/>
            <person name="Mondo S."/>
            <person name="Nolan M."/>
            <person name="Ohm R."/>
            <person name="Pangilinan J."/>
            <person name="Park H.-J."/>
            <person name="Ramirez L."/>
            <person name="Alfaro M."/>
            <person name="Sun H."/>
            <person name="Tritt A."/>
            <person name="Yoshinaga Y."/>
            <person name="Zwiers L.-H."/>
            <person name="Turgeon B."/>
            <person name="Goodwin S."/>
            <person name="Spatafora J."/>
            <person name="Crous P."/>
            <person name="Grigoriev I."/>
        </authorList>
    </citation>
    <scope>NUCLEOTIDE SEQUENCE</scope>
    <source>
        <strain evidence="2">CBS 121167</strain>
    </source>
</reference>
<dbReference type="Proteomes" id="UP000799438">
    <property type="component" value="Unassembled WGS sequence"/>
</dbReference>